<organism evidence="2 3">
    <name type="scientific">Clostridium omnivorum</name>
    <dbReference type="NCBI Taxonomy" id="1604902"/>
    <lineage>
        <taxon>Bacteria</taxon>
        <taxon>Bacillati</taxon>
        <taxon>Bacillota</taxon>
        <taxon>Clostridia</taxon>
        <taxon>Eubacteriales</taxon>
        <taxon>Clostridiaceae</taxon>
        <taxon>Clostridium</taxon>
    </lineage>
</organism>
<feature type="transmembrane region" description="Helical" evidence="1">
    <location>
        <begin position="26"/>
        <end position="42"/>
    </location>
</feature>
<dbReference type="RefSeq" id="WP_264850358.1">
    <property type="nucleotide sequence ID" value="NZ_BRXR01000001.1"/>
</dbReference>
<dbReference type="EMBL" id="BRXR01000001">
    <property type="protein sequence ID" value="GLC31079.1"/>
    <property type="molecule type" value="Genomic_DNA"/>
</dbReference>
<proteinExistence type="predicted"/>
<sequence>MFYLILILLFLKPSFRKEDVGGQIGRGIFGAIIAFVVFYIGNVDRSFSFMVSVLWLPAIFQLACAVFSNTASNMRGKDIKSLEARRGVNHSSIFIIIMIILALVSIGYNLYPYITAGASNLAKMVPVQESAEKVSKINAEHVVVVSPETAYYEMQKMIGTLPNPSVYKIGELGVTMMKDSAYYVAPIEVDGFFREITNNEIPGVICVSAEKPADAKIVNTPSKIAESLMFGHDLQRYLRKFKSNSILFQANAEMDDEGNPYYVGSYGHYKYGRKGPVVDGVLLYSFKDGKVTDYSIDKVPEWVDEVYPSDVSEKYNDYFGTLAKGLLNKIVSKTGVHIPTRWSGETKVEGLEVNSTEVTGVIDADGKMKWFTDHTNTSNASTTMTGYTLMDMKTGKMIYYKTAGYINGKGAMNAVDKTLGANKSNWAPVQPLFYNLYGYEAWVVPVVNKTDGALVKVAVVAAQNGYVVLEDNKDNALEGFKNAIAYGKINENSNKNANSEKAEEKAITGKVSRITAVTEEGNTIFYVKLEGINTIYMVNKSAGIDIVLTKENDQVEIRYMDIKDNNVVSTTKFKNNSVK</sequence>
<feature type="transmembrane region" description="Helical" evidence="1">
    <location>
        <begin position="49"/>
        <end position="71"/>
    </location>
</feature>
<gene>
    <name evidence="2" type="ORF">bsdE14_24890</name>
</gene>
<evidence type="ECO:0000313" key="3">
    <source>
        <dbReference type="Proteomes" id="UP001208567"/>
    </source>
</evidence>
<keyword evidence="1" id="KW-1133">Transmembrane helix</keyword>
<reference evidence="2 3" key="1">
    <citation type="journal article" date="2024" name="Int. J. Syst. Evol. Microbiol.">
        <title>Clostridium omnivorum sp. nov., isolated from anoxic soil under the treatment of reductive soil disinfestation.</title>
        <authorList>
            <person name="Ueki A."/>
            <person name="Tonouchi A."/>
            <person name="Kaku N."/>
            <person name="Honma S."/>
            <person name="Ueki K."/>
        </authorList>
    </citation>
    <scope>NUCLEOTIDE SEQUENCE [LARGE SCALE GENOMIC DNA]</scope>
    <source>
        <strain evidence="2 3">E14</strain>
    </source>
</reference>
<protein>
    <recommendedName>
        <fullName evidence="4">CvpA family protein</fullName>
    </recommendedName>
</protein>
<feature type="transmembrane region" description="Helical" evidence="1">
    <location>
        <begin position="91"/>
        <end position="111"/>
    </location>
</feature>
<keyword evidence="1" id="KW-0812">Transmembrane</keyword>
<dbReference type="Proteomes" id="UP001208567">
    <property type="component" value="Unassembled WGS sequence"/>
</dbReference>
<accession>A0ABQ5N773</accession>
<evidence type="ECO:0000313" key="2">
    <source>
        <dbReference type="EMBL" id="GLC31079.1"/>
    </source>
</evidence>
<comment type="caution">
    <text evidence="2">The sequence shown here is derived from an EMBL/GenBank/DDBJ whole genome shotgun (WGS) entry which is preliminary data.</text>
</comment>
<keyword evidence="1" id="KW-0472">Membrane</keyword>
<name>A0ABQ5N773_9CLOT</name>
<evidence type="ECO:0000256" key="1">
    <source>
        <dbReference type="SAM" id="Phobius"/>
    </source>
</evidence>
<evidence type="ECO:0008006" key="4">
    <source>
        <dbReference type="Google" id="ProtNLM"/>
    </source>
</evidence>
<keyword evidence="3" id="KW-1185">Reference proteome</keyword>